<dbReference type="RefSeq" id="WP_213007322.1">
    <property type="nucleotide sequence ID" value="NZ_BOQN01000048.1"/>
</dbReference>
<organism evidence="2 3">
    <name type="scientific">Paractinoplanes toevensis</name>
    <dbReference type="NCBI Taxonomy" id="571911"/>
    <lineage>
        <taxon>Bacteria</taxon>
        <taxon>Bacillati</taxon>
        <taxon>Actinomycetota</taxon>
        <taxon>Actinomycetes</taxon>
        <taxon>Micromonosporales</taxon>
        <taxon>Micromonosporaceae</taxon>
        <taxon>Paractinoplanes</taxon>
    </lineage>
</organism>
<feature type="region of interest" description="Disordered" evidence="1">
    <location>
        <begin position="58"/>
        <end position="78"/>
    </location>
</feature>
<evidence type="ECO:0000256" key="1">
    <source>
        <dbReference type="SAM" id="MobiDB-lite"/>
    </source>
</evidence>
<name>A0A919W2B1_9ACTN</name>
<feature type="compositionally biased region" description="Pro residues" evidence="1">
    <location>
        <begin position="61"/>
        <end position="78"/>
    </location>
</feature>
<sequence length="78" mass="8826">MHWLVFVLVLASLPLVAFGMWLGFNLMLAKWHGLEALDKTPQVYRPFRPQDWTVRKLPVDPVQPPADPQAPTQLPPAA</sequence>
<evidence type="ECO:0000313" key="3">
    <source>
        <dbReference type="Proteomes" id="UP000677082"/>
    </source>
</evidence>
<accession>A0A919W2B1</accession>
<evidence type="ECO:0000313" key="2">
    <source>
        <dbReference type="EMBL" id="GIM91414.1"/>
    </source>
</evidence>
<dbReference type="AlphaFoldDB" id="A0A919W2B1"/>
<gene>
    <name evidence="2" type="ORF">Ato02nite_032070</name>
</gene>
<keyword evidence="3" id="KW-1185">Reference proteome</keyword>
<comment type="caution">
    <text evidence="2">The sequence shown here is derived from an EMBL/GenBank/DDBJ whole genome shotgun (WGS) entry which is preliminary data.</text>
</comment>
<protein>
    <submittedName>
        <fullName evidence="2">Uncharacterized protein</fullName>
    </submittedName>
</protein>
<proteinExistence type="predicted"/>
<reference evidence="2 3" key="1">
    <citation type="submission" date="2021-03" db="EMBL/GenBank/DDBJ databases">
        <title>Whole genome shotgun sequence of Actinoplanes toevensis NBRC 105298.</title>
        <authorList>
            <person name="Komaki H."/>
            <person name="Tamura T."/>
        </authorList>
    </citation>
    <scope>NUCLEOTIDE SEQUENCE [LARGE SCALE GENOMIC DNA]</scope>
    <source>
        <strain evidence="2 3">NBRC 105298</strain>
    </source>
</reference>
<dbReference type="Proteomes" id="UP000677082">
    <property type="component" value="Unassembled WGS sequence"/>
</dbReference>
<dbReference type="EMBL" id="BOQN01000048">
    <property type="protein sequence ID" value="GIM91414.1"/>
    <property type="molecule type" value="Genomic_DNA"/>
</dbReference>